<keyword evidence="2" id="KW-0812">Transmembrane</keyword>
<comment type="caution">
    <text evidence="3">The sequence shown here is derived from an EMBL/GenBank/DDBJ whole genome shotgun (WGS) entry which is preliminary data.</text>
</comment>
<evidence type="ECO:0000313" key="4">
    <source>
        <dbReference type="Proteomes" id="UP000735302"/>
    </source>
</evidence>
<reference evidence="3 4" key="1">
    <citation type="journal article" date="2021" name="Elife">
        <title>Chloroplast acquisition without the gene transfer in kleptoplastic sea slugs, Plakobranchus ocellatus.</title>
        <authorList>
            <person name="Maeda T."/>
            <person name="Takahashi S."/>
            <person name="Yoshida T."/>
            <person name="Shimamura S."/>
            <person name="Takaki Y."/>
            <person name="Nagai Y."/>
            <person name="Toyoda A."/>
            <person name="Suzuki Y."/>
            <person name="Arimoto A."/>
            <person name="Ishii H."/>
            <person name="Satoh N."/>
            <person name="Nishiyama T."/>
            <person name="Hasebe M."/>
            <person name="Maruyama T."/>
            <person name="Minagawa J."/>
            <person name="Obokata J."/>
            <person name="Shigenobu S."/>
        </authorList>
    </citation>
    <scope>NUCLEOTIDE SEQUENCE [LARGE SCALE GENOMIC DNA]</scope>
</reference>
<evidence type="ECO:0000256" key="2">
    <source>
        <dbReference type="SAM" id="Phobius"/>
    </source>
</evidence>
<proteinExistence type="predicted"/>
<sequence length="113" mass="13126">MANPDHVTSKNHNRRRKPSLSTELRRLETAASVFFLQSLDLFLGAVRRRRRRRRRDDDDDDDDEEEEEEEIPDELLPDLPLNLWGAGGGANPRQEGLWRLKGGFAIYWTINAP</sequence>
<dbReference type="Proteomes" id="UP000735302">
    <property type="component" value="Unassembled WGS sequence"/>
</dbReference>
<evidence type="ECO:0000313" key="3">
    <source>
        <dbReference type="EMBL" id="GFO28867.1"/>
    </source>
</evidence>
<feature type="region of interest" description="Disordered" evidence="1">
    <location>
        <begin position="1"/>
        <end position="22"/>
    </location>
</feature>
<organism evidence="3 4">
    <name type="scientific">Plakobranchus ocellatus</name>
    <dbReference type="NCBI Taxonomy" id="259542"/>
    <lineage>
        <taxon>Eukaryota</taxon>
        <taxon>Metazoa</taxon>
        <taxon>Spiralia</taxon>
        <taxon>Lophotrochozoa</taxon>
        <taxon>Mollusca</taxon>
        <taxon>Gastropoda</taxon>
        <taxon>Heterobranchia</taxon>
        <taxon>Euthyneura</taxon>
        <taxon>Panpulmonata</taxon>
        <taxon>Sacoglossa</taxon>
        <taxon>Placobranchoidea</taxon>
        <taxon>Plakobranchidae</taxon>
        <taxon>Plakobranchus</taxon>
    </lineage>
</organism>
<keyword evidence="2" id="KW-1133">Transmembrane helix</keyword>
<feature type="transmembrane region" description="Helical" evidence="2">
    <location>
        <begin position="29"/>
        <end position="46"/>
    </location>
</feature>
<keyword evidence="2" id="KW-0472">Membrane</keyword>
<dbReference type="EMBL" id="BLXT01006084">
    <property type="protein sequence ID" value="GFO28867.1"/>
    <property type="molecule type" value="Genomic_DNA"/>
</dbReference>
<feature type="compositionally biased region" description="Acidic residues" evidence="1">
    <location>
        <begin position="57"/>
        <end position="76"/>
    </location>
</feature>
<keyword evidence="4" id="KW-1185">Reference proteome</keyword>
<feature type="compositionally biased region" description="Basic residues" evidence="1">
    <location>
        <begin position="9"/>
        <end position="18"/>
    </location>
</feature>
<evidence type="ECO:0000256" key="1">
    <source>
        <dbReference type="SAM" id="MobiDB-lite"/>
    </source>
</evidence>
<protein>
    <submittedName>
        <fullName evidence="3">Uncharacterized protein</fullName>
    </submittedName>
</protein>
<feature type="region of interest" description="Disordered" evidence="1">
    <location>
        <begin position="49"/>
        <end position="79"/>
    </location>
</feature>
<accession>A0AAV4CBZ9</accession>
<dbReference type="AlphaFoldDB" id="A0AAV4CBZ9"/>
<gene>
    <name evidence="3" type="ORF">PoB_005537200</name>
</gene>
<name>A0AAV4CBZ9_9GAST</name>